<keyword evidence="1" id="KW-0472">Membrane</keyword>
<accession>F6FJ73</accession>
<reference key="2">
    <citation type="submission" date="2011-05" db="EMBL/GenBank/DDBJ databases">
        <title>The Genome of Mycoplasma haemofelis Strain Ohio2, a pathogenic hemoplasma of the cat.</title>
        <authorList>
            <person name="Santos A.P."/>
            <person name="Guimaraes A.M.S."/>
            <person name="SanMiguel P.J."/>
            <person name="Martin S.W."/>
            <person name="Messick J.B."/>
        </authorList>
    </citation>
    <scope>NUCLEOTIDE SEQUENCE</scope>
    <source>
        <strain>Ohio2</strain>
    </source>
</reference>
<proteinExistence type="predicted"/>
<organism evidence="2 3">
    <name type="scientific">Mycoplasma haemofelis (strain Ohio2)</name>
    <dbReference type="NCBI Taxonomy" id="859194"/>
    <lineage>
        <taxon>Bacteria</taxon>
        <taxon>Bacillati</taxon>
        <taxon>Mycoplasmatota</taxon>
        <taxon>Mollicutes</taxon>
        <taxon>Mycoplasmataceae</taxon>
        <taxon>Mycoplasma</taxon>
    </lineage>
</organism>
<dbReference type="Proteomes" id="UP000007952">
    <property type="component" value="Chromosome"/>
</dbReference>
<feature type="transmembrane region" description="Helical" evidence="1">
    <location>
        <begin position="12"/>
        <end position="32"/>
    </location>
</feature>
<name>F6FJ73_MYCHI</name>
<keyword evidence="1" id="KW-0812">Transmembrane</keyword>
<evidence type="ECO:0000313" key="2">
    <source>
        <dbReference type="EMBL" id="AEG73271.1"/>
    </source>
</evidence>
<gene>
    <name evidence="2" type="ordered locus">MHF_1017</name>
</gene>
<dbReference type="HOGENOM" id="CLU_1276457_0_0_14"/>
<dbReference type="BioCyc" id="MHAE859194:G1GR7-1013-MONOMER"/>
<evidence type="ECO:0000256" key="1">
    <source>
        <dbReference type="SAM" id="Phobius"/>
    </source>
</evidence>
<evidence type="ECO:0000313" key="3">
    <source>
        <dbReference type="Proteomes" id="UP000007952"/>
    </source>
</evidence>
<keyword evidence="1" id="KW-1133">Transmembrane helix</keyword>
<dbReference type="AlphaFoldDB" id="F6FJ73"/>
<protein>
    <submittedName>
        <fullName evidence="2">Uncharacterized protein</fullName>
    </submittedName>
</protein>
<dbReference type="STRING" id="859194.MHF_1017"/>
<sequence length="200" mass="23319">MNLNLEGKASKLAWGLGIVGSLVLIISSIYWISPTVQDSLEDQELQLISKSNESIDLYKRSFKRHKNTLISIGVDDFINENTVEDEGSVALHIWCDANLRSKRWLVNLDGYKRFCALSMGDVLWLDKKDEGIINSHRFFILEEEDKRFSSRLFSKFGLTWKNDKHIDNYEIWKSRCESELSEPYSYLNKHLKTDIKDNCF</sequence>
<dbReference type="KEGG" id="mhf:MHF_1017"/>
<dbReference type="EMBL" id="CP002808">
    <property type="protein sequence ID" value="AEG73271.1"/>
    <property type="molecule type" value="Genomic_DNA"/>
</dbReference>
<reference evidence="2 3" key="1">
    <citation type="journal article" date="2011" name="J. Bacteriol.">
        <title>Complete genome sequences of two hemotropic Mycoplasmas, Mycoplasma haemofelis strain Ohio2 and Mycoplasma suis strain Illinois.</title>
        <authorList>
            <person name="Messick J.B."/>
            <person name="Santos A.P."/>
            <person name="Guimaraes A.M."/>
        </authorList>
    </citation>
    <scope>NUCLEOTIDE SEQUENCE [LARGE SCALE GENOMIC DNA]</scope>
    <source>
        <strain evidence="2 3">Ohio2</strain>
    </source>
</reference>